<dbReference type="GO" id="GO:0016772">
    <property type="term" value="F:transferase activity, transferring phosphorus-containing groups"/>
    <property type="evidence" value="ECO:0007669"/>
    <property type="project" value="InterPro"/>
</dbReference>
<proteinExistence type="inferred from homology"/>
<evidence type="ECO:0000313" key="7">
    <source>
        <dbReference type="Proteomes" id="UP000780768"/>
    </source>
</evidence>
<keyword evidence="2" id="KW-0808">Transferase</keyword>
<dbReference type="Proteomes" id="UP000780768">
    <property type="component" value="Unassembled WGS sequence"/>
</dbReference>
<dbReference type="EMBL" id="DYVR01000223">
    <property type="protein sequence ID" value="HJF85582.1"/>
    <property type="molecule type" value="Genomic_DNA"/>
</dbReference>
<evidence type="ECO:0000259" key="5">
    <source>
        <dbReference type="Pfam" id="PF17101"/>
    </source>
</evidence>
<dbReference type="PANTHER" id="PTHR24045">
    <property type="match status" value="1"/>
</dbReference>
<protein>
    <submittedName>
        <fullName evidence="6">Stealth CR1 domain-containing protein</fullName>
    </submittedName>
</protein>
<dbReference type="InterPro" id="IPR047141">
    <property type="entry name" value="Stealth"/>
</dbReference>
<evidence type="ECO:0000256" key="1">
    <source>
        <dbReference type="ARBA" id="ARBA00007583"/>
    </source>
</evidence>
<feature type="domain" description="Stealth protein CR2 conserved region 2" evidence="4">
    <location>
        <begin position="41"/>
        <end position="141"/>
    </location>
</feature>
<feature type="domain" description="Stealth protein CR1 conserved region 1" evidence="5">
    <location>
        <begin position="6"/>
        <end position="32"/>
    </location>
</feature>
<dbReference type="GO" id="GO:0000271">
    <property type="term" value="P:polysaccharide biosynthetic process"/>
    <property type="evidence" value="ECO:0007669"/>
    <property type="project" value="UniProtKB-KW"/>
</dbReference>
<dbReference type="Pfam" id="PF17101">
    <property type="entry name" value="Stealth_CR1"/>
    <property type="match status" value="1"/>
</dbReference>
<evidence type="ECO:0000256" key="3">
    <source>
        <dbReference type="ARBA" id="ARBA00023169"/>
    </source>
</evidence>
<dbReference type="InterPro" id="IPR021520">
    <property type="entry name" value="Stealth_CR2"/>
</dbReference>
<name>A0A921HN85_9FIRM</name>
<dbReference type="PANTHER" id="PTHR24045:SF0">
    <property type="entry name" value="N-ACETYLGLUCOSAMINE-1-PHOSPHOTRANSFERASE SUBUNITS ALPHA_BETA"/>
    <property type="match status" value="1"/>
</dbReference>
<organism evidence="6 7">
    <name type="scientific">Megamonas hypermegale</name>
    <dbReference type="NCBI Taxonomy" id="158847"/>
    <lineage>
        <taxon>Bacteria</taxon>
        <taxon>Bacillati</taxon>
        <taxon>Bacillota</taxon>
        <taxon>Negativicutes</taxon>
        <taxon>Selenomonadales</taxon>
        <taxon>Selenomonadaceae</taxon>
        <taxon>Megamonas</taxon>
    </lineage>
</organism>
<keyword evidence="3" id="KW-0270">Exopolysaccharide synthesis</keyword>
<reference evidence="6" key="2">
    <citation type="submission" date="2021-09" db="EMBL/GenBank/DDBJ databases">
        <authorList>
            <person name="Gilroy R."/>
        </authorList>
    </citation>
    <scope>NUCLEOTIDE SEQUENCE</scope>
    <source>
        <strain evidence="6">7318</strain>
    </source>
</reference>
<evidence type="ECO:0000259" key="4">
    <source>
        <dbReference type="Pfam" id="PF11380"/>
    </source>
</evidence>
<accession>A0A921HN85</accession>
<comment type="similarity">
    <text evidence="1">Belongs to the stealth family.</text>
</comment>
<dbReference type="Pfam" id="PF11380">
    <property type="entry name" value="Stealth_CR2"/>
    <property type="match status" value="1"/>
</dbReference>
<reference evidence="6" key="1">
    <citation type="journal article" date="2021" name="PeerJ">
        <title>Extensive microbial diversity within the chicken gut microbiome revealed by metagenomics and culture.</title>
        <authorList>
            <person name="Gilroy R."/>
            <person name="Ravi A."/>
            <person name="Getino M."/>
            <person name="Pursley I."/>
            <person name="Horton D.L."/>
            <person name="Alikhan N.F."/>
            <person name="Baker D."/>
            <person name="Gharbi K."/>
            <person name="Hall N."/>
            <person name="Watson M."/>
            <person name="Adriaenssens E.M."/>
            <person name="Foster-Nyarko E."/>
            <person name="Jarju S."/>
            <person name="Secka A."/>
            <person name="Antonio M."/>
            <person name="Oren A."/>
            <person name="Chaudhuri R.R."/>
            <person name="La Ragione R."/>
            <person name="Hildebrand F."/>
            <person name="Pallen M.J."/>
        </authorList>
    </citation>
    <scope>NUCLEOTIDE SEQUENCE</scope>
    <source>
        <strain evidence="6">7318</strain>
    </source>
</reference>
<sequence>MKNENYPIDFVVTWVDGNDPVWQAEKAKYSPNKNADNRNVRYRDWDNMQYWFRAVEKFAPWVNKVHFVTYGHLPKWLNTNCPKLNIAKHSDFIPKEYLPTFSSQPIELNLHRIKGLAERFVYFNDDMFLLQPTPKELFFKNRLPTDFAITSTISTTTSEDMMPFIKLNCVTILNDNFDKKEQIKKHFYKWINPAYGWNALRNLIFYGEHRFKGFANNHLAFSFLKSEYEDIWHKEFEALDETSRHKFRSKIDLDNWLIRYWQLVRGNFSPIGRHAKGKVYEVYNGVEQNQALFDIIENQKMPMICINDNDNIDFEPMKERLKQAFDKILPEKSCFEK</sequence>
<gene>
    <name evidence="6" type="ORF">K8V65_07980</name>
</gene>
<dbReference type="InterPro" id="IPR031358">
    <property type="entry name" value="Stealth_CR1"/>
</dbReference>
<dbReference type="AlphaFoldDB" id="A0A921HN85"/>
<evidence type="ECO:0000313" key="6">
    <source>
        <dbReference type="EMBL" id="HJF85582.1"/>
    </source>
</evidence>
<comment type="caution">
    <text evidence="6">The sequence shown here is derived from an EMBL/GenBank/DDBJ whole genome shotgun (WGS) entry which is preliminary data.</text>
</comment>
<evidence type="ECO:0000256" key="2">
    <source>
        <dbReference type="ARBA" id="ARBA00022679"/>
    </source>
</evidence>